<feature type="region of interest" description="Disordered" evidence="9">
    <location>
        <begin position="168"/>
        <end position="188"/>
    </location>
</feature>
<dbReference type="SUPFAM" id="SSF55469">
    <property type="entry name" value="FMN-dependent nitroreductase-like"/>
    <property type="match status" value="1"/>
</dbReference>
<name>A0ABU2AXG9_9MICC</name>
<comment type="cofactor">
    <cofactor evidence="1 8">
        <name>FMN</name>
        <dbReference type="ChEBI" id="CHEBI:58210"/>
    </cofactor>
</comment>
<dbReference type="Proteomes" id="UP001183794">
    <property type="component" value="Unassembled WGS sequence"/>
</dbReference>
<comment type="caution">
    <text evidence="11">The sequence shown here is derived from an EMBL/GenBank/DDBJ whole genome shotgun (WGS) entry which is preliminary data.</text>
</comment>
<comment type="similarity">
    <text evidence="2 8">Belongs to the nitroreductase family.</text>
</comment>
<dbReference type="Gene3D" id="3.40.109.10">
    <property type="entry name" value="NADH Oxidase"/>
    <property type="match status" value="1"/>
</dbReference>
<evidence type="ECO:0000256" key="5">
    <source>
        <dbReference type="ARBA" id="ARBA00022857"/>
    </source>
</evidence>
<dbReference type="InterPro" id="IPR029479">
    <property type="entry name" value="Nitroreductase"/>
</dbReference>
<protein>
    <recommendedName>
        <fullName evidence="8">Putative NAD(P)H nitroreductase</fullName>
        <ecNumber evidence="8">1.-.-.-</ecNumber>
    </recommendedName>
</protein>
<dbReference type="EMBL" id="JAVDYJ010000001">
    <property type="protein sequence ID" value="MDR7346033.1"/>
    <property type="molecule type" value="Genomic_DNA"/>
</dbReference>
<feature type="compositionally biased region" description="Basic and acidic residues" evidence="9">
    <location>
        <begin position="178"/>
        <end position="188"/>
    </location>
</feature>
<dbReference type="InterPro" id="IPR052530">
    <property type="entry name" value="NAD(P)H_nitroreductase"/>
</dbReference>
<evidence type="ECO:0000313" key="11">
    <source>
        <dbReference type="EMBL" id="MDR7346033.1"/>
    </source>
</evidence>
<organism evidence="11 12">
    <name type="scientific">Enteractinococcus fodinae</name>
    <dbReference type="NCBI Taxonomy" id="684663"/>
    <lineage>
        <taxon>Bacteria</taxon>
        <taxon>Bacillati</taxon>
        <taxon>Actinomycetota</taxon>
        <taxon>Actinomycetes</taxon>
        <taxon>Micrococcales</taxon>
        <taxon>Micrococcaceae</taxon>
    </lineage>
</organism>
<keyword evidence="12" id="KW-1185">Reference proteome</keyword>
<evidence type="ECO:0000256" key="3">
    <source>
        <dbReference type="ARBA" id="ARBA00022630"/>
    </source>
</evidence>
<feature type="domain" description="Nitroreductase" evidence="10">
    <location>
        <begin position="16"/>
        <end position="163"/>
    </location>
</feature>
<accession>A0ABU2AXG9</accession>
<evidence type="ECO:0000259" key="10">
    <source>
        <dbReference type="Pfam" id="PF00881"/>
    </source>
</evidence>
<dbReference type="PIRSF" id="PIRSF000232">
    <property type="entry name" value="YdjA"/>
    <property type="match status" value="1"/>
</dbReference>
<dbReference type="Pfam" id="PF00881">
    <property type="entry name" value="Nitroreductase"/>
    <property type="match status" value="1"/>
</dbReference>
<dbReference type="PANTHER" id="PTHR43821">
    <property type="entry name" value="NAD(P)H NITROREDUCTASE YDJA-RELATED"/>
    <property type="match status" value="1"/>
</dbReference>
<dbReference type="EC" id="1.-.-.-" evidence="8"/>
<evidence type="ECO:0000313" key="12">
    <source>
        <dbReference type="Proteomes" id="UP001183794"/>
    </source>
</evidence>
<keyword evidence="6 8" id="KW-0560">Oxidoreductase</keyword>
<evidence type="ECO:0000256" key="9">
    <source>
        <dbReference type="SAM" id="MobiDB-lite"/>
    </source>
</evidence>
<evidence type="ECO:0000256" key="8">
    <source>
        <dbReference type="PIRNR" id="PIRNR000232"/>
    </source>
</evidence>
<proteinExistence type="inferred from homology"/>
<keyword evidence="3 8" id="KW-0285">Flavoprotein</keyword>
<evidence type="ECO:0000256" key="4">
    <source>
        <dbReference type="ARBA" id="ARBA00022643"/>
    </source>
</evidence>
<dbReference type="InterPro" id="IPR000415">
    <property type="entry name" value="Nitroreductase-like"/>
</dbReference>
<sequence>MTRDTSSQGPVFQAMANRASQSKVTDEAPTHEELRDLMSVLNSVPDHSRLRPWRVIELRGDDREVLGRAMAKTRDMSTEKGIAKATRAPLVLAIVVSPQKSKKVPYWEQEAVASGVAHYLTLLLAEAGWGTMWRTGDGTRSKTMRKAHKLADGEELLGWIYVGGVPETQKKPKPRKPLKIDEHLTPGL</sequence>
<evidence type="ECO:0000256" key="1">
    <source>
        <dbReference type="ARBA" id="ARBA00001917"/>
    </source>
</evidence>
<reference evidence="11 12" key="1">
    <citation type="submission" date="2023-07" db="EMBL/GenBank/DDBJ databases">
        <title>Sequencing the genomes of 1000 actinobacteria strains.</title>
        <authorList>
            <person name="Klenk H.-P."/>
        </authorList>
    </citation>
    <scope>NUCLEOTIDE SEQUENCE [LARGE SCALE GENOMIC DNA]</scope>
    <source>
        <strain evidence="11 12">DSM 22966</strain>
    </source>
</reference>
<gene>
    <name evidence="11" type="ORF">J2S62_000290</name>
</gene>
<evidence type="ECO:0000256" key="2">
    <source>
        <dbReference type="ARBA" id="ARBA00007118"/>
    </source>
</evidence>
<dbReference type="PANTHER" id="PTHR43821:SF1">
    <property type="entry name" value="NAD(P)H NITROREDUCTASE YDJA-RELATED"/>
    <property type="match status" value="1"/>
</dbReference>
<keyword evidence="7 8" id="KW-0520">NAD</keyword>
<evidence type="ECO:0000256" key="7">
    <source>
        <dbReference type="ARBA" id="ARBA00023027"/>
    </source>
</evidence>
<evidence type="ECO:0000256" key="6">
    <source>
        <dbReference type="ARBA" id="ARBA00023002"/>
    </source>
</evidence>
<dbReference type="InterPro" id="IPR026021">
    <property type="entry name" value="YdjA-like"/>
</dbReference>
<dbReference type="RefSeq" id="WP_310170445.1">
    <property type="nucleotide sequence ID" value="NZ_BAABHE010000002.1"/>
</dbReference>
<feature type="region of interest" description="Disordered" evidence="9">
    <location>
        <begin position="1"/>
        <end position="28"/>
    </location>
</feature>
<keyword evidence="5 8" id="KW-0521">NADP</keyword>
<keyword evidence="4 8" id="KW-0288">FMN</keyword>
<feature type="compositionally biased region" description="Polar residues" evidence="9">
    <location>
        <begin position="1"/>
        <end position="10"/>
    </location>
</feature>